<sequence>MVDKSSLDALRAEVAAFHAELSDFELRWRDKQEFLASKGYMLRPRYRPGWVPSWSTDSSRRPDEYEDYWELPLRQHLIDTTRVSDGRLVYIMRVKDGDAESTIARMFSSHESVSINFYGDTQMLFTRPQNQFRE</sequence>
<evidence type="ECO:0000313" key="1">
    <source>
        <dbReference type="EMBL" id="PSS37271.1"/>
    </source>
</evidence>
<accession>A0A2R6S4R3</accession>
<name>A0A2R6S4R3_9APHY</name>
<protein>
    <submittedName>
        <fullName evidence="1">Uncharacterized protein</fullName>
    </submittedName>
</protein>
<dbReference type="STRING" id="98765.A0A2R6S4R3"/>
<evidence type="ECO:0000313" key="2">
    <source>
        <dbReference type="Proteomes" id="UP000186601"/>
    </source>
</evidence>
<gene>
    <name evidence="1" type="ORF">PHLCEN_2v909</name>
</gene>
<proteinExistence type="predicted"/>
<dbReference type="AlphaFoldDB" id="A0A2R6S4R3"/>
<dbReference type="Proteomes" id="UP000186601">
    <property type="component" value="Unassembled WGS sequence"/>
</dbReference>
<dbReference type="EMBL" id="MLYV02000069">
    <property type="protein sequence ID" value="PSS37271.1"/>
    <property type="molecule type" value="Genomic_DNA"/>
</dbReference>
<comment type="caution">
    <text evidence="1">The sequence shown here is derived from an EMBL/GenBank/DDBJ whole genome shotgun (WGS) entry which is preliminary data.</text>
</comment>
<keyword evidence="2" id="KW-1185">Reference proteome</keyword>
<reference evidence="1 2" key="1">
    <citation type="submission" date="2018-02" db="EMBL/GenBank/DDBJ databases">
        <title>Genome sequence of the basidiomycete white-rot fungus Phlebia centrifuga.</title>
        <authorList>
            <person name="Granchi Z."/>
            <person name="Peng M."/>
            <person name="de Vries R.P."/>
            <person name="Hilden K."/>
            <person name="Makela M.R."/>
            <person name="Grigoriev I."/>
            <person name="Riley R."/>
        </authorList>
    </citation>
    <scope>NUCLEOTIDE SEQUENCE [LARGE SCALE GENOMIC DNA]</scope>
    <source>
        <strain evidence="1 2">FBCC195</strain>
    </source>
</reference>
<dbReference type="OrthoDB" id="2800525at2759"/>
<organism evidence="1 2">
    <name type="scientific">Hermanssonia centrifuga</name>
    <dbReference type="NCBI Taxonomy" id="98765"/>
    <lineage>
        <taxon>Eukaryota</taxon>
        <taxon>Fungi</taxon>
        <taxon>Dikarya</taxon>
        <taxon>Basidiomycota</taxon>
        <taxon>Agaricomycotina</taxon>
        <taxon>Agaricomycetes</taxon>
        <taxon>Polyporales</taxon>
        <taxon>Meruliaceae</taxon>
        <taxon>Hermanssonia</taxon>
    </lineage>
</organism>